<accession>A0A8S1HDV0</accession>
<keyword evidence="2" id="KW-1185">Reference proteome</keyword>
<name>A0A8S1HDV0_9PELO</name>
<sequence>MEYPKNQSEDEEKVRALSIRWDHSKMKSAAFLVLLLSFVFLVVQAQRLENCKRFTPEGARRRDSQILETVHQLVTEDTTIPFAVRFLVIHLLDSIKGCRPIRRCPAGSSPLISRSMTLTYTKWFEDNHNKTMEMLRR</sequence>
<dbReference type="AlphaFoldDB" id="A0A8S1HDV0"/>
<evidence type="ECO:0000313" key="2">
    <source>
        <dbReference type="Proteomes" id="UP000835052"/>
    </source>
</evidence>
<proteinExistence type="predicted"/>
<comment type="caution">
    <text evidence="1">The sequence shown here is derived from an EMBL/GenBank/DDBJ whole genome shotgun (WGS) entry which is preliminary data.</text>
</comment>
<dbReference type="Proteomes" id="UP000835052">
    <property type="component" value="Unassembled WGS sequence"/>
</dbReference>
<gene>
    <name evidence="1" type="ORF">CAUJ_LOCUS10775</name>
</gene>
<protein>
    <submittedName>
        <fullName evidence="1">Uncharacterized protein</fullName>
    </submittedName>
</protein>
<reference evidence="1" key="1">
    <citation type="submission" date="2020-10" db="EMBL/GenBank/DDBJ databases">
        <authorList>
            <person name="Kikuchi T."/>
        </authorList>
    </citation>
    <scope>NUCLEOTIDE SEQUENCE</scope>
    <source>
        <strain evidence="1">NKZ352</strain>
    </source>
</reference>
<organism evidence="1 2">
    <name type="scientific">Caenorhabditis auriculariae</name>
    <dbReference type="NCBI Taxonomy" id="2777116"/>
    <lineage>
        <taxon>Eukaryota</taxon>
        <taxon>Metazoa</taxon>
        <taxon>Ecdysozoa</taxon>
        <taxon>Nematoda</taxon>
        <taxon>Chromadorea</taxon>
        <taxon>Rhabditida</taxon>
        <taxon>Rhabditina</taxon>
        <taxon>Rhabditomorpha</taxon>
        <taxon>Rhabditoidea</taxon>
        <taxon>Rhabditidae</taxon>
        <taxon>Peloderinae</taxon>
        <taxon>Caenorhabditis</taxon>
    </lineage>
</organism>
<dbReference type="EMBL" id="CAJGYM010000048">
    <property type="protein sequence ID" value="CAD6194856.1"/>
    <property type="molecule type" value="Genomic_DNA"/>
</dbReference>
<evidence type="ECO:0000313" key="1">
    <source>
        <dbReference type="EMBL" id="CAD6194856.1"/>
    </source>
</evidence>